<feature type="domain" description="ABC transporter" evidence="10">
    <location>
        <begin position="12"/>
        <end position="260"/>
    </location>
</feature>
<dbReference type="Gene3D" id="3.40.50.300">
    <property type="entry name" value="P-loop containing nucleotide triphosphate hydrolases"/>
    <property type="match status" value="1"/>
</dbReference>
<proteinExistence type="inferred from homology"/>
<sequence>MRTEFASNAALLDLDHVTVSHQRSQHRVLENICLSLPPHGVLGVVGESGSGKTMLCRAVMGLLPSGFRISEGEIRFRGNALGRLTPRQFRSLRGSKMAMIMQNPIASFNPLRTIGAHLTETFCLHLGVSKKEATDLAVASLNRVRLPRPMDLIKQYPFQLSGGMLQRVMIGMALALNPDLIVADEPTTALDACNRKSVLQELKQAQRETGAAVLLVTHDLDVIAEMADTVVVMRSGRVVETAPCARLFDAPEHPYTRRLLSARLSFPLNSDTLYPTVGDVAHDPAGTR</sequence>
<evidence type="ECO:0000256" key="4">
    <source>
        <dbReference type="ARBA" id="ARBA00022475"/>
    </source>
</evidence>
<comment type="similarity">
    <text evidence="2">Belongs to the ABC transporter superfamily.</text>
</comment>
<keyword evidence="8" id="KW-1278">Translocase</keyword>
<dbReference type="Pfam" id="PF00005">
    <property type="entry name" value="ABC_tran"/>
    <property type="match status" value="1"/>
</dbReference>
<keyword evidence="12" id="KW-1185">Reference proteome</keyword>
<organism evidence="11 12">
    <name type="scientific">Paenibacillus macerans</name>
    <name type="common">Bacillus macerans</name>
    <dbReference type="NCBI Taxonomy" id="44252"/>
    <lineage>
        <taxon>Bacteria</taxon>
        <taxon>Bacillati</taxon>
        <taxon>Bacillota</taxon>
        <taxon>Bacilli</taxon>
        <taxon>Bacillales</taxon>
        <taxon>Paenibacillaceae</taxon>
        <taxon>Paenibacillus</taxon>
    </lineage>
</organism>
<dbReference type="SUPFAM" id="SSF52540">
    <property type="entry name" value="P-loop containing nucleoside triphosphate hydrolases"/>
    <property type="match status" value="1"/>
</dbReference>
<accession>A0A090ZNF1</accession>
<dbReference type="STRING" id="44252.DJ90_1988"/>
<dbReference type="GO" id="GO:0016887">
    <property type="term" value="F:ATP hydrolysis activity"/>
    <property type="evidence" value="ECO:0007669"/>
    <property type="project" value="InterPro"/>
</dbReference>
<keyword evidence="4" id="KW-1003">Cell membrane</keyword>
<dbReference type="AlphaFoldDB" id="A0A090ZNF1"/>
<dbReference type="PROSITE" id="PS00211">
    <property type="entry name" value="ABC_TRANSPORTER_1"/>
    <property type="match status" value="1"/>
</dbReference>
<dbReference type="InterPro" id="IPR050388">
    <property type="entry name" value="ABC_Ni/Peptide_Import"/>
</dbReference>
<evidence type="ECO:0000313" key="11">
    <source>
        <dbReference type="EMBL" id="KFN12102.1"/>
    </source>
</evidence>
<gene>
    <name evidence="11" type="ORF">DJ90_1988</name>
</gene>
<evidence type="ECO:0000256" key="5">
    <source>
        <dbReference type="ARBA" id="ARBA00022519"/>
    </source>
</evidence>
<keyword evidence="9" id="KW-0472">Membrane</keyword>
<keyword evidence="3" id="KW-0813">Transport</keyword>
<keyword evidence="6" id="KW-0547">Nucleotide-binding</keyword>
<dbReference type="SMART" id="SM00382">
    <property type="entry name" value="AAA"/>
    <property type="match status" value="1"/>
</dbReference>
<dbReference type="CDD" id="cd03257">
    <property type="entry name" value="ABC_NikE_OppD_transporters"/>
    <property type="match status" value="1"/>
</dbReference>
<evidence type="ECO:0000256" key="8">
    <source>
        <dbReference type="ARBA" id="ARBA00022967"/>
    </source>
</evidence>
<evidence type="ECO:0000256" key="1">
    <source>
        <dbReference type="ARBA" id="ARBA00004202"/>
    </source>
</evidence>
<dbReference type="PANTHER" id="PTHR43297:SF14">
    <property type="entry name" value="ATPASE AAA-TYPE CORE DOMAIN-CONTAINING PROTEIN"/>
    <property type="match status" value="1"/>
</dbReference>
<dbReference type="GeneID" id="77008233"/>
<dbReference type="InterPro" id="IPR027417">
    <property type="entry name" value="P-loop_NTPase"/>
</dbReference>
<dbReference type="HOGENOM" id="CLU_000604_1_23_9"/>
<protein>
    <submittedName>
        <fullName evidence="11">ABC transporter family protein</fullName>
    </submittedName>
</protein>
<dbReference type="PANTHER" id="PTHR43297">
    <property type="entry name" value="OLIGOPEPTIDE TRANSPORT ATP-BINDING PROTEIN APPD"/>
    <property type="match status" value="1"/>
</dbReference>
<evidence type="ECO:0000256" key="2">
    <source>
        <dbReference type="ARBA" id="ARBA00005417"/>
    </source>
</evidence>
<dbReference type="InterPro" id="IPR003593">
    <property type="entry name" value="AAA+_ATPase"/>
</dbReference>
<keyword evidence="5" id="KW-0997">Cell inner membrane</keyword>
<comment type="subcellular location">
    <subcellularLocation>
        <location evidence="1">Cell membrane</location>
        <topology evidence="1">Peripheral membrane protein</topology>
    </subcellularLocation>
</comment>
<dbReference type="GO" id="GO:0005524">
    <property type="term" value="F:ATP binding"/>
    <property type="evidence" value="ECO:0007669"/>
    <property type="project" value="UniProtKB-KW"/>
</dbReference>
<dbReference type="PATRIC" id="fig|44252.3.peg.191"/>
<name>A0A090ZNF1_PAEMA</name>
<dbReference type="InterPro" id="IPR017871">
    <property type="entry name" value="ABC_transporter-like_CS"/>
</dbReference>
<evidence type="ECO:0000259" key="10">
    <source>
        <dbReference type="PROSITE" id="PS50893"/>
    </source>
</evidence>
<dbReference type="EMBL" id="JMQA01000001">
    <property type="protein sequence ID" value="KFN12102.1"/>
    <property type="molecule type" value="Genomic_DNA"/>
</dbReference>
<evidence type="ECO:0000256" key="6">
    <source>
        <dbReference type="ARBA" id="ARBA00022741"/>
    </source>
</evidence>
<dbReference type="GO" id="GO:0005886">
    <property type="term" value="C:plasma membrane"/>
    <property type="evidence" value="ECO:0007669"/>
    <property type="project" value="UniProtKB-SubCell"/>
</dbReference>
<keyword evidence="7" id="KW-0067">ATP-binding</keyword>
<evidence type="ECO:0000256" key="7">
    <source>
        <dbReference type="ARBA" id="ARBA00022840"/>
    </source>
</evidence>
<dbReference type="RefSeq" id="WP_051985559.1">
    <property type="nucleotide sequence ID" value="NZ_JAHAJO010000026.1"/>
</dbReference>
<evidence type="ECO:0000256" key="3">
    <source>
        <dbReference type="ARBA" id="ARBA00022448"/>
    </source>
</evidence>
<reference evidence="11 12" key="1">
    <citation type="submission" date="2014-04" db="EMBL/GenBank/DDBJ databases">
        <authorList>
            <person name="Bishop-Lilly K.A."/>
            <person name="Broomall S.M."/>
            <person name="Chain P.S."/>
            <person name="Chertkov O."/>
            <person name="Coyne S.R."/>
            <person name="Daligault H.E."/>
            <person name="Davenport K.W."/>
            <person name="Erkkila T."/>
            <person name="Frey K.G."/>
            <person name="Gibbons H.S."/>
            <person name="Gu W."/>
            <person name="Jaissle J."/>
            <person name="Johnson S.L."/>
            <person name="Koroleva G.I."/>
            <person name="Ladner J.T."/>
            <person name="Lo C.-C."/>
            <person name="Minogue T.D."/>
            <person name="Munk C."/>
            <person name="Palacios G.F."/>
            <person name="Redden C.L."/>
            <person name="Rosenzweig C.N."/>
            <person name="Scholz M.B."/>
            <person name="Teshima H."/>
            <person name="Xu Y."/>
        </authorList>
    </citation>
    <scope>NUCLEOTIDE SEQUENCE [LARGE SCALE GENOMIC DNA]</scope>
    <source>
        <strain evidence="11 12">8244</strain>
    </source>
</reference>
<dbReference type="PROSITE" id="PS50893">
    <property type="entry name" value="ABC_TRANSPORTER_2"/>
    <property type="match status" value="1"/>
</dbReference>
<dbReference type="Proteomes" id="UP000029278">
    <property type="component" value="Unassembled WGS sequence"/>
</dbReference>
<evidence type="ECO:0000256" key="9">
    <source>
        <dbReference type="ARBA" id="ARBA00023136"/>
    </source>
</evidence>
<dbReference type="InterPro" id="IPR003439">
    <property type="entry name" value="ABC_transporter-like_ATP-bd"/>
</dbReference>
<comment type="caution">
    <text evidence="11">The sequence shown here is derived from an EMBL/GenBank/DDBJ whole genome shotgun (WGS) entry which is preliminary data.</text>
</comment>
<evidence type="ECO:0000313" key="12">
    <source>
        <dbReference type="Proteomes" id="UP000029278"/>
    </source>
</evidence>